<proteinExistence type="predicted"/>
<keyword evidence="2" id="KW-0808">Transferase</keyword>
<evidence type="ECO:0000259" key="1">
    <source>
        <dbReference type="Pfam" id="PF01553"/>
    </source>
</evidence>
<accession>A0ABV7HML9</accession>
<keyword evidence="2" id="KW-0012">Acyltransferase</keyword>
<dbReference type="Proteomes" id="UP001595548">
    <property type="component" value="Unassembled WGS sequence"/>
</dbReference>
<dbReference type="Pfam" id="PF01553">
    <property type="entry name" value="Acyltransferase"/>
    <property type="match status" value="1"/>
</dbReference>
<dbReference type="EMBL" id="JBHRTL010000001">
    <property type="protein sequence ID" value="MFC3153715.1"/>
    <property type="molecule type" value="Genomic_DNA"/>
</dbReference>
<feature type="domain" description="Phospholipid/glycerol acyltransferase" evidence="1">
    <location>
        <begin position="88"/>
        <end position="200"/>
    </location>
</feature>
<dbReference type="GO" id="GO:0016746">
    <property type="term" value="F:acyltransferase activity"/>
    <property type="evidence" value="ECO:0007669"/>
    <property type="project" value="UniProtKB-KW"/>
</dbReference>
<name>A0ABV7HML9_9GAMM</name>
<gene>
    <name evidence="2" type="ORF">ACFOEB_00740</name>
</gene>
<dbReference type="SUPFAM" id="SSF69593">
    <property type="entry name" value="Glycerol-3-phosphate (1)-acyltransferase"/>
    <property type="match status" value="1"/>
</dbReference>
<protein>
    <submittedName>
        <fullName evidence="2">1-acyl-sn-glycerol-3-phosphate acyltransferase</fullName>
    </submittedName>
</protein>
<organism evidence="2 3">
    <name type="scientific">Gilvimarinus japonicus</name>
    <dbReference type="NCBI Taxonomy" id="1796469"/>
    <lineage>
        <taxon>Bacteria</taxon>
        <taxon>Pseudomonadati</taxon>
        <taxon>Pseudomonadota</taxon>
        <taxon>Gammaproteobacteria</taxon>
        <taxon>Cellvibrionales</taxon>
        <taxon>Cellvibrionaceae</taxon>
        <taxon>Gilvimarinus</taxon>
    </lineage>
</organism>
<dbReference type="PANTHER" id="PTHR30068:SF3">
    <property type="entry name" value="PHOSPHOLIPID_GLYCEROL ACYLTRANSFERASE DOMAIN-CONTAINING PROTEIN"/>
    <property type="match status" value="1"/>
</dbReference>
<sequence length="387" mass="43518">MTDFDDIRPYNDDEVRPVLDRILADRELADAVMRLKFPRLAGPLGFILRPLVARVMRRELVGVDSVDKFQLVVEKYMRHMIESTTTEITHSGLDKLDPNRAYLFVSNHRDIAMDPAFVNWSLYHAGFKTLRIAIGDNLLTKEYVSDLMRLNKSFIVNRSAKAPREKLKAAKKLSAYIYHSLTAENANIWIAQREGRAKDGNDLTNSAVVGMLTLNRPKTEDYADYVRELSIVPVSISYELDPCDEAKAHELHQQRTSGAYQKGDQEDVQSIARGIAGQKGHVHVAFGDVLSGDFADTDAVTAEIDRQIWSNYVLHSSNCMAFDQVGEEARSLPYSDKNLSYEPSNVSDERASFDLRLQAVPSDYRDIVQAMYANPVRNKLAATGGGQ</sequence>
<evidence type="ECO:0000313" key="2">
    <source>
        <dbReference type="EMBL" id="MFC3153715.1"/>
    </source>
</evidence>
<dbReference type="PANTHER" id="PTHR30068">
    <property type="entry name" value="URONATE ISOMERASE"/>
    <property type="match status" value="1"/>
</dbReference>
<keyword evidence="3" id="KW-1185">Reference proteome</keyword>
<evidence type="ECO:0000313" key="3">
    <source>
        <dbReference type="Proteomes" id="UP001595548"/>
    </source>
</evidence>
<dbReference type="InterPro" id="IPR002123">
    <property type="entry name" value="Plipid/glycerol_acylTrfase"/>
</dbReference>
<comment type="caution">
    <text evidence="2">The sequence shown here is derived from an EMBL/GenBank/DDBJ whole genome shotgun (WGS) entry which is preliminary data.</text>
</comment>
<reference evidence="3" key="1">
    <citation type="journal article" date="2019" name="Int. J. Syst. Evol. Microbiol.">
        <title>The Global Catalogue of Microorganisms (GCM) 10K type strain sequencing project: providing services to taxonomists for standard genome sequencing and annotation.</title>
        <authorList>
            <consortium name="The Broad Institute Genomics Platform"/>
            <consortium name="The Broad Institute Genome Sequencing Center for Infectious Disease"/>
            <person name="Wu L."/>
            <person name="Ma J."/>
        </authorList>
    </citation>
    <scope>NUCLEOTIDE SEQUENCE [LARGE SCALE GENOMIC DNA]</scope>
    <source>
        <strain evidence="3">KCTC 52141</strain>
    </source>
</reference>
<dbReference type="RefSeq" id="WP_382413617.1">
    <property type="nucleotide sequence ID" value="NZ_AP031500.1"/>
</dbReference>